<keyword evidence="1" id="KW-0472">Membrane</keyword>
<dbReference type="InterPro" id="IPR027417">
    <property type="entry name" value="P-loop_NTPase"/>
</dbReference>
<feature type="transmembrane region" description="Helical" evidence="1">
    <location>
        <begin position="7"/>
        <end position="27"/>
    </location>
</feature>
<organism evidence="3">
    <name type="scientific">Staphylococcus aureus</name>
    <dbReference type="NCBI Taxonomy" id="1280"/>
    <lineage>
        <taxon>Bacteria</taxon>
        <taxon>Bacillati</taxon>
        <taxon>Bacillota</taxon>
        <taxon>Bacilli</taxon>
        <taxon>Bacillales</taxon>
        <taxon>Staphylococcaceae</taxon>
        <taxon>Staphylococcus</taxon>
    </lineage>
</organism>
<proteinExistence type="predicted"/>
<dbReference type="Pfam" id="PF13614">
    <property type="entry name" value="AAA_31"/>
    <property type="match status" value="1"/>
</dbReference>
<evidence type="ECO:0000259" key="2">
    <source>
        <dbReference type="Pfam" id="PF13614"/>
    </source>
</evidence>
<dbReference type="CDD" id="cd02042">
    <property type="entry name" value="ParAB_family"/>
    <property type="match status" value="1"/>
</dbReference>
<dbReference type="SUPFAM" id="SSF52540">
    <property type="entry name" value="P-loop containing nucleoside triphosphate hydrolases"/>
    <property type="match status" value="1"/>
</dbReference>
<dbReference type="PANTHER" id="PTHR13696:SF99">
    <property type="entry name" value="COBYRINIC ACID AC-DIAMIDE SYNTHASE"/>
    <property type="match status" value="1"/>
</dbReference>
<keyword evidence="1" id="KW-0812">Transmembrane</keyword>
<accession>A0A6G7QQ77</accession>
<keyword evidence="3" id="KW-0614">Plasmid</keyword>
<geneLocation type="plasmid" evidence="3">
    <name>pNTUH_3874</name>
</geneLocation>
<dbReference type="RefSeq" id="WP_031837623.1">
    <property type="nucleotide sequence ID" value="NZ_CP047806.1"/>
</dbReference>
<feature type="domain" description="AAA" evidence="2">
    <location>
        <begin position="2"/>
        <end position="174"/>
    </location>
</feature>
<dbReference type="InterPro" id="IPR050678">
    <property type="entry name" value="DNA_Partitioning_ATPase"/>
</dbReference>
<protein>
    <recommendedName>
        <fullName evidence="2">AAA domain-containing protein</fullName>
    </recommendedName>
</protein>
<keyword evidence="1" id="KW-1133">Transmembrane helix</keyword>
<reference evidence="3" key="1">
    <citation type="submission" date="2018-03" db="EMBL/GenBank/DDBJ databases">
        <title>Tn1546-ermB-carrying plasmid.</title>
        <authorList>
            <person name="Wan TW."/>
        </authorList>
    </citation>
    <scope>NUCLEOTIDE SEQUENCE</scope>
    <source>
        <strain evidence="3">NTUH_3874</strain>
        <plasmid evidence="3">pNTUH_3874</plasmid>
    </source>
</reference>
<sequence>MAKVISVLAYAGGVGKTTLTMLIVYILSEIKKAKVLVIDIDGQEDLSDFIKDTFNVSDNEDNKDILDAIDALSFKESNSIQNITENLDLVQGTLDLEQFDTYVRDNFDEKGKYYLLYTLIKEIRNDYDYIIIDTSPRTTSSTDNAVCASDYAIIPTETTKKGRKAAVNSYKYLKRLLAHNEDIDLIGIVPYLKKNKDSSGDEQLEKLRELFEEVVFDNVVKDSSRARNWLNNGITKNKPYDKVTLKNYIDVIDEMVRRIEELEGE</sequence>
<name>A0A6G7QQ77_STAAU</name>
<dbReference type="EMBL" id="LC377538">
    <property type="protein sequence ID" value="BBD49662.1"/>
    <property type="molecule type" value="Genomic_DNA"/>
</dbReference>
<dbReference type="PANTHER" id="PTHR13696">
    <property type="entry name" value="P-LOOP CONTAINING NUCLEOSIDE TRIPHOSPHATE HYDROLASE"/>
    <property type="match status" value="1"/>
</dbReference>
<dbReference type="Gene3D" id="3.40.50.300">
    <property type="entry name" value="P-loop containing nucleotide triphosphate hydrolases"/>
    <property type="match status" value="1"/>
</dbReference>
<evidence type="ECO:0000256" key="1">
    <source>
        <dbReference type="SAM" id="Phobius"/>
    </source>
</evidence>
<dbReference type="AlphaFoldDB" id="A0A6G7QQ77"/>
<dbReference type="InterPro" id="IPR025669">
    <property type="entry name" value="AAA_dom"/>
</dbReference>
<evidence type="ECO:0000313" key="3">
    <source>
        <dbReference type="EMBL" id="BBD49662.1"/>
    </source>
</evidence>